<sequence length="111" mass="12434">MPPDNVSKQLPYGYKPLIYTVCPSLLKSVRKFIDDIPWTKLHKKAENATKASSQDQHEIILQANKDADDSEVKKAAQKDSHRILAKCVIDPNQVDGEKAKSALEESFKANN</sequence>
<dbReference type="Proteomes" id="UP000247810">
    <property type="component" value="Unassembled WGS sequence"/>
</dbReference>
<reference evidence="1 2" key="1">
    <citation type="submission" date="2018-02" db="EMBL/GenBank/DDBJ databases">
        <title>The genomes of Aspergillus section Nigri reveals drivers in fungal speciation.</title>
        <authorList>
            <consortium name="DOE Joint Genome Institute"/>
            <person name="Vesth T.C."/>
            <person name="Nybo J."/>
            <person name="Theobald S."/>
            <person name="Brandl J."/>
            <person name="Frisvad J.C."/>
            <person name="Nielsen K.F."/>
            <person name="Lyhne E.K."/>
            <person name="Kogle M.E."/>
            <person name="Kuo A."/>
            <person name="Riley R."/>
            <person name="Clum A."/>
            <person name="Nolan M."/>
            <person name="Lipzen A."/>
            <person name="Salamov A."/>
            <person name="Henrissat B."/>
            <person name="Wiebenga A."/>
            <person name="De vries R.P."/>
            <person name="Grigoriev I.V."/>
            <person name="Mortensen U.H."/>
            <person name="Andersen M.R."/>
            <person name="Baker S.E."/>
        </authorList>
    </citation>
    <scope>NUCLEOTIDE SEQUENCE [LARGE SCALE GENOMIC DNA]</scope>
    <source>
        <strain evidence="1 2">CBS 707.79</strain>
    </source>
</reference>
<name>A0A319DGH0_9EURO</name>
<keyword evidence="2" id="KW-1185">Reference proteome</keyword>
<dbReference type="EMBL" id="KZ825995">
    <property type="protein sequence ID" value="PYH90163.1"/>
    <property type="molecule type" value="Genomic_DNA"/>
</dbReference>
<organism evidence="1 2">
    <name type="scientific">Aspergillus ellipticus CBS 707.79</name>
    <dbReference type="NCBI Taxonomy" id="1448320"/>
    <lineage>
        <taxon>Eukaryota</taxon>
        <taxon>Fungi</taxon>
        <taxon>Dikarya</taxon>
        <taxon>Ascomycota</taxon>
        <taxon>Pezizomycotina</taxon>
        <taxon>Eurotiomycetes</taxon>
        <taxon>Eurotiomycetidae</taxon>
        <taxon>Eurotiales</taxon>
        <taxon>Aspergillaceae</taxon>
        <taxon>Aspergillus</taxon>
        <taxon>Aspergillus subgen. Circumdati</taxon>
    </lineage>
</organism>
<evidence type="ECO:0000313" key="1">
    <source>
        <dbReference type="EMBL" id="PYH90163.1"/>
    </source>
</evidence>
<evidence type="ECO:0000313" key="2">
    <source>
        <dbReference type="Proteomes" id="UP000247810"/>
    </source>
</evidence>
<dbReference type="OrthoDB" id="2933464at2759"/>
<dbReference type="AlphaFoldDB" id="A0A319DGH0"/>
<proteinExistence type="predicted"/>
<dbReference type="VEuPathDB" id="FungiDB:BO71DRAFT_434119"/>
<protein>
    <submittedName>
        <fullName evidence="1">Uncharacterized protein</fullName>
    </submittedName>
</protein>
<accession>A0A319DGH0</accession>
<gene>
    <name evidence="1" type="ORF">BO71DRAFT_434119</name>
</gene>